<sequence length="117" mass="12458">MKVATALLMALVVSSAVLSVCRCAAASMHTPQQAKSARPTSSLARTIHRKLLAAKAAAAEAAQSSGQIYRGWWHDVPLPAVNGQYNGWWHDVPNANPTGQYNGWGQDFLTPFVAGGK</sequence>
<organism evidence="2 3">
    <name type="scientific">Tetradesmus obliquus</name>
    <name type="common">Green alga</name>
    <name type="synonym">Acutodesmus obliquus</name>
    <dbReference type="NCBI Taxonomy" id="3088"/>
    <lineage>
        <taxon>Eukaryota</taxon>
        <taxon>Viridiplantae</taxon>
        <taxon>Chlorophyta</taxon>
        <taxon>core chlorophytes</taxon>
        <taxon>Chlorophyceae</taxon>
        <taxon>CS clade</taxon>
        <taxon>Sphaeropleales</taxon>
        <taxon>Scenedesmaceae</taxon>
        <taxon>Tetradesmus</taxon>
    </lineage>
</organism>
<accession>A0A383WGV3</accession>
<name>A0A383WGV3_TETOB</name>
<proteinExistence type="predicted"/>
<evidence type="ECO:0000313" key="3">
    <source>
        <dbReference type="Proteomes" id="UP000256970"/>
    </source>
</evidence>
<dbReference type="Proteomes" id="UP000256970">
    <property type="component" value="Unassembled WGS sequence"/>
</dbReference>
<evidence type="ECO:0000256" key="1">
    <source>
        <dbReference type="SAM" id="SignalP"/>
    </source>
</evidence>
<keyword evidence="3" id="KW-1185">Reference proteome</keyword>
<evidence type="ECO:0000313" key="2">
    <source>
        <dbReference type="EMBL" id="SZX76493.1"/>
    </source>
</evidence>
<gene>
    <name evidence="2" type="ORF">BQ4739_LOCUS16876</name>
</gene>
<dbReference type="EMBL" id="FNXT01001260">
    <property type="protein sequence ID" value="SZX76493.1"/>
    <property type="molecule type" value="Genomic_DNA"/>
</dbReference>
<reference evidence="2 3" key="1">
    <citation type="submission" date="2016-10" db="EMBL/GenBank/DDBJ databases">
        <authorList>
            <person name="Cai Z."/>
        </authorList>
    </citation>
    <scope>NUCLEOTIDE SEQUENCE [LARGE SCALE GENOMIC DNA]</scope>
</reference>
<protein>
    <submittedName>
        <fullName evidence="2">Uncharacterized protein</fullName>
    </submittedName>
</protein>
<feature type="signal peptide" evidence="1">
    <location>
        <begin position="1"/>
        <end position="19"/>
    </location>
</feature>
<keyword evidence="1" id="KW-0732">Signal</keyword>
<dbReference type="AlphaFoldDB" id="A0A383WGV3"/>
<feature type="chain" id="PRO_5017070408" evidence="1">
    <location>
        <begin position="20"/>
        <end position="117"/>
    </location>
</feature>